<dbReference type="InterPro" id="IPR000192">
    <property type="entry name" value="Aminotrans_V_dom"/>
</dbReference>
<organism evidence="3 4">
    <name type="scientific">Phialemonium thermophilum</name>
    <dbReference type="NCBI Taxonomy" id="223376"/>
    <lineage>
        <taxon>Eukaryota</taxon>
        <taxon>Fungi</taxon>
        <taxon>Dikarya</taxon>
        <taxon>Ascomycota</taxon>
        <taxon>Pezizomycotina</taxon>
        <taxon>Sordariomycetes</taxon>
        <taxon>Sordariomycetidae</taxon>
        <taxon>Cephalothecales</taxon>
        <taxon>Cephalothecaceae</taxon>
        <taxon>Phialemonium</taxon>
    </lineage>
</organism>
<evidence type="ECO:0000313" key="3">
    <source>
        <dbReference type="EMBL" id="KAL1875720.1"/>
    </source>
</evidence>
<proteinExistence type="predicted"/>
<comment type="caution">
    <text evidence="3">The sequence shown here is derived from an EMBL/GenBank/DDBJ whole genome shotgun (WGS) entry which is preliminary data.</text>
</comment>
<evidence type="ECO:0000313" key="4">
    <source>
        <dbReference type="Proteomes" id="UP001586593"/>
    </source>
</evidence>
<sequence>MGSSRSNRGESRNALLSHFSFDPLYHNLNHASYGATPKPVQLRLRSLQDEVESCPDRFIRKSYPRLLNANRAAVADLLRVPLDTIVFVPNATTALNVILTNLEWHDDGKDEILFFSTIYGACGKTVDYVVDSRRGFVSSRSIPLVYPVEDADIVARFETAVHASRDEGRRPRLCVFDVVSSLPGVKFPFEAMTHKCKDLGVMSVIDGAQAIGMVDSKLDMIDPDFWFSNCHKWLYVPRACAVLYCPERNQHLLSATVPVSHGYVKKWLPTPRNHFVSNFQYTGTLDFSPYLCVIEALAWRREVVGGEERVQERCVALAKKGGQRVAEMLGTEVLDNKTGTMTNCAMTNVRLPIRVVATTNQRKEESCISGDASQAGRGEIPVIQGDKVDSVAQWMMDVLLEQYRTFIVVYGHGNHVYVRLSAQVYLDLGDFEWAGRTLGELCRRVAEREYLRNTLD</sequence>
<dbReference type="Proteomes" id="UP001586593">
    <property type="component" value="Unassembled WGS sequence"/>
</dbReference>
<protein>
    <recommendedName>
        <fullName evidence="2">Aminotransferase class V domain-containing protein</fullName>
    </recommendedName>
</protein>
<dbReference type="PANTHER" id="PTHR43092:SF2">
    <property type="entry name" value="HERCYNYLCYSTEINE SULFOXIDE LYASE"/>
    <property type="match status" value="1"/>
</dbReference>
<reference evidence="3 4" key="1">
    <citation type="journal article" date="2024" name="Commun. Biol.">
        <title>Comparative genomic analysis of thermophilic fungi reveals convergent evolutionary adaptations and gene losses.</title>
        <authorList>
            <person name="Steindorff A.S."/>
            <person name="Aguilar-Pontes M.V."/>
            <person name="Robinson A.J."/>
            <person name="Andreopoulos B."/>
            <person name="LaButti K."/>
            <person name="Kuo A."/>
            <person name="Mondo S."/>
            <person name="Riley R."/>
            <person name="Otillar R."/>
            <person name="Haridas S."/>
            <person name="Lipzen A."/>
            <person name="Grimwood J."/>
            <person name="Schmutz J."/>
            <person name="Clum A."/>
            <person name="Reid I.D."/>
            <person name="Moisan M.C."/>
            <person name="Butler G."/>
            <person name="Nguyen T.T.M."/>
            <person name="Dewar K."/>
            <person name="Conant G."/>
            <person name="Drula E."/>
            <person name="Henrissat B."/>
            <person name="Hansel C."/>
            <person name="Singer S."/>
            <person name="Hutchinson M.I."/>
            <person name="de Vries R.P."/>
            <person name="Natvig D.O."/>
            <person name="Powell A.J."/>
            <person name="Tsang A."/>
            <person name="Grigoriev I.V."/>
        </authorList>
    </citation>
    <scope>NUCLEOTIDE SEQUENCE [LARGE SCALE GENOMIC DNA]</scope>
    <source>
        <strain evidence="3 4">ATCC 24622</strain>
    </source>
</reference>
<dbReference type="Pfam" id="PF00266">
    <property type="entry name" value="Aminotran_5"/>
    <property type="match status" value="1"/>
</dbReference>
<keyword evidence="1" id="KW-0663">Pyridoxal phosphate</keyword>
<dbReference type="InterPro" id="IPR015421">
    <property type="entry name" value="PyrdxlP-dep_Trfase_major"/>
</dbReference>
<evidence type="ECO:0000259" key="2">
    <source>
        <dbReference type="Pfam" id="PF00266"/>
    </source>
</evidence>
<dbReference type="EMBL" id="JAZHXJ010000088">
    <property type="protein sequence ID" value="KAL1875720.1"/>
    <property type="molecule type" value="Genomic_DNA"/>
</dbReference>
<keyword evidence="4" id="KW-1185">Reference proteome</keyword>
<dbReference type="SUPFAM" id="SSF53383">
    <property type="entry name" value="PLP-dependent transferases"/>
    <property type="match status" value="1"/>
</dbReference>
<name>A0ABR3XIY1_9PEZI</name>
<dbReference type="InterPro" id="IPR015424">
    <property type="entry name" value="PyrdxlP-dep_Trfase"/>
</dbReference>
<accession>A0ABR3XIY1</accession>
<dbReference type="Gene3D" id="3.40.640.10">
    <property type="entry name" value="Type I PLP-dependent aspartate aminotransferase-like (Major domain)"/>
    <property type="match status" value="1"/>
</dbReference>
<gene>
    <name evidence="3" type="ORF">VTK73DRAFT_9909</name>
</gene>
<feature type="domain" description="Aminotransferase class V" evidence="2">
    <location>
        <begin position="170"/>
        <end position="335"/>
    </location>
</feature>
<dbReference type="PANTHER" id="PTHR43092">
    <property type="entry name" value="L-CYSTEINE DESULFHYDRASE"/>
    <property type="match status" value="1"/>
</dbReference>
<evidence type="ECO:0000256" key="1">
    <source>
        <dbReference type="ARBA" id="ARBA00022898"/>
    </source>
</evidence>